<evidence type="ECO:0000256" key="3">
    <source>
        <dbReference type="ARBA" id="ARBA00022840"/>
    </source>
</evidence>
<dbReference type="EMBL" id="UINC01126317">
    <property type="protein sequence ID" value="SVD04716.1"/>
    <property type="molecule type" value="Genomic_DNA"/>
</dbReference>
<dbReference type="Gene3D" id="1.10.10.830">
    <property type="entry name" value="Ile-tRNA synthetase CP2 domain-like"/>
    <property type="match status" value="1"/>
</dbReference>
<protein>
    <recommendedName>
        <fullName evidence="6">Aminoacyl-tRNA synthetase class Ia domain-containing protein</fullName>
    </recommendedName>
</protein>
<organism evidence="7">
    <name type="scientific">marine metagenome</name>
    <dbReference type="NCBI Taxonomy" id="408172"/>
    <lineage>
        <taxon>unclassified sequences</taxon>
        <taxon>metagenomes</taxon>
        <taxon>ecological metagenomes</taxon>
    </lineage>
</organism>
<evidence type="ECO:0000256" key="5">
    <source>
        <dbReference type="ARBA" id="ARBA00023146"/>
    </source>
</evidence>
<proteinExistence type="predicted"/>
<dbReference type="Pfam" id="PF00133">
    <property type="entry name" value="tRNA-synt_1"/>
    <property type="match status" value="1"/>
</dbReference>
<dbReference type="AlphaFoldDB" id="A0A382S468"/>
<feature type="non-terminal residue" evidence="7">
    <location>
        <position position="1"/>
    </location>
</feature>
<dbReference type="GO" id="GO:0005524">
    <property type="term" value="F:ATP binding"/>
    <property type="evidence" value="ECO:0007669"/>
    <property type="project" value="UniProtKB-KW"/>
</dbReference>
<keyword evidence="1" id="KW-0436">Ligase</keyword>
<dbReference type="SUPFAM" id="SSF50677">
    <property type="entry name" value="ValRS/IleRS/LeuRS editing domain"/>
    <property type="match status" value="1"/>
</dbReference>
<accession>A0A382S468</accession>
<evidence type="ECO:0000256" key="1">
    <source>
        <dbReference type="ARBA" id="ARBA00022598"/>
    </source>
</evidence>
<evidence type="ECO:0000256" key="2">
    <source>
        <dbReference type="ARBA" id="ARBA00022741"/>
    </source>
</evidence>
<dbReference type="InterPro" id="IPR002300">
    <property type="entry name" value="aa-tRNA-synth_Ia"/>
</dbReference>
<dbReference type="GO" id="GO:0006428">
    <property type="term" value="P:isoleucyl-tRNA aminoacylation"/>
    <property type="evidence" value="ECO:0007669"/>
    <property type="project" value="TreeGrafter"/>
</dbReference>
<keyword evidence="2" id="KW-0547">Nucleotide-binding</keyword>
<reference evidence="7" key="1">
    <citation type="submission" date="2018-05" db="EMBL/GenBank/DDBJ databases">
        <authorList>
            <person name="Lanie J.A."/>
            <person name="Ng W.-L."/>
            <person name="Kazmierczak K.M."/>
            <person name="Andrzejewski T.M."/>
            <person name="Davidsen T.M."/>
            <person name="Wayne K.J."/>
            <person name="Tettelin H."/>
            <person name="Glass J.I."/>
            <person name="Rusch D."/>
            <person name="Podicherti R."/>
            <person name="Tsui H.-C.T."/>
            <person name="Winkler M.E."/>
        </authorList>
    </citation>
    <scope>NUCLEOTIDE SEQUENCE</scope>
</reference>
<feature type="non-terminal residue" evidence="7">
    <location>
        <position position="314"/>
    </location>
</feature>
<dbReference type="GO" id="GO:0004822">
    <property type="term" value="F:isoleucine-tRNA ligase activity"/>
    <property type="evidence" value="ECO:0007669"/>
    <property type="project" value="TreeGrafter"/>
</dbReference>
<dbReference type="PANTHER" id="PTHR42765:SF1">
    <property type="entry name" value="ISOLEUCINE--TRNA LIGASE, MITOCHONDRIAL"/>
    <property type="match status" value="1"/>
</dbReference>
<dbReference type="InterPro" id="IPR009008">
    <property type="entry name" value="Val/Leu/Ile-tRNA-synth_edit"/>
</dbReference>
<gene>
    <name evidence="7" type="ORF">METZ01_LOCUS357570</name>
</gene>
<evidence type="ECO:0000259" key="6">
    <source>
        <dbReference type="Pfam" id="PF00133"/>
    </source>
</evidence>
<name>A0A382S468_9ZZZZ</name>
<keyword evidence="4" id="KW-0648">Protein biosynthesis</keyword>
<evidence type="ECO:0000256" key="4">
    <source>
        <dbReference type="ARBA" id="ARBA00022917"/>
    </source>
</evidence>
<evidence type="ECO:0000313" key="7">
    <source>
        <dbReference type="EMBL" id="SVD04716.1"/>
    </source>
</evidence>
<feature type="domain" description="Aminoacyl-tRNA synthetase class Ia" evidence="6">
    <location>
        <begin position="105"/>
        <end position="312"/>
    </location>
</feature>
<dbReference type="InterPro" id="IPR050081">
    <property type="entry name" value="Ile-tRNA_ligase"/>
</dbReference>
<keyword evidence="3" id="KW-0067">ATP-binding</keyword>
<dbReference type="PANTHER" id="PTHR42765">
    <property type="entry name" value="SOLEUCYL-TRNA SYNTHETASE"/>
    <property type="match status" value="1"/>
</dbReference>
<sequence length="314" mass="35904">AESDILEDKLQLIRPIDSKQVAECVCMHPILNSDIPIVQLSDVNNWDGISHIAPGHDPSHYIIAKTKALPISSVIDNTGYLNEATNMFYGLKITEAEKIIESELAKRNYLVQTSKSVVQLPYCNMSKCSVIYRLVHKWSLAIDRSVVTKLVNCDQNWEGHPTEETLWIKEMILQTPPPSISSHRNGSIPFPIFQCEKCNTQLSDTKTLKAIRELISRRGNDIWFKLEAEDLLPMETICTSCGSRKFHKETTFLSEKFAVIINEINNSDVGKNYPKSINHYFYCSENFPKWFAQLNLVSIALHKTIPYRRVEMTK</sequence>
<dbReference type="GO" id="GO:0002161">
    <property type="term" value="F:aminoacyl-tRNA deacylase activity"/>
    <property type="evidence" value="ECO:0007669"/>
    <property type="project" value="InterPro"/>
</dbReference>
<dbReference type="SUPFAM" id="SSF52374">
    <property type="entry name" value="Nucleotidylyl transferase"/>
    <property type="match status" value="1"/>
</dbReference>
<dbReference type="GO" id="GO:0005829">
    <property type="term" value="C:cytosol"/>
    <property type="evidence" value="ECO:0007669"/>
    <property type="project" value="TreeGrafter"/>
</dbReference>
<keyword evidence="5" id="KW-0030">Aminoacyl-tRNA synthetase</keyword>
<dbReference type="Gene3D" id="3.90.740.10">
    <property type="entry name" value="Valyl/Leucyl/Isoleucyl-tRNA synthetase, editing domain"/>
    <property type="match status" value="1"/>
</dbReference>